<organism evidence="2 3">
    <name type="scientific">Iphiclides podalirius</name>
    <name type="common">scarce swallowtail</name>
    <dbReference type="NCBI Taxonomy" id="110791"/>
    <lineage>
        <taxon>Eukaryota</taxon>
        <taxon>Metazoa</taxon>
        <taxon>Ecdysozoa</taxon>
        <taxon>Arthropoda</taxon>
        <taxon>Hexapoda</taxon>
        <taxon>Insecta</taxon>
        <taxon>Pterygota</taxon>
        <taxon>Neoptera</taxon>
        <taxon>Endopterygota</taxon>
        <taxon>Lepidoptera</taxon>
        <taxon>Glossata</taxon>
        <taxon>Ditrysia</taxon>
        <taxon>Papilionoidea</taxon>
        <taxon>Papilionidae</taxon>
        <taxon>Papilioninae</taxon>
        <taxon>Iphiclides</taxon>
    </lineage>
</organism>
<feature type="region of interest" description="Disordered" evidence="1">
    <location>
        <begin position="57"/>
        <end position="77"/>
    </location>
</feature>
<evidence type="ECO:0000313" key="2">
    <source>
        <dbReference type="EMBL" id="CAH2074892.1"/>
    </source>
</evidence>
<evidence type="ECO:0000313" key="3">
    <source>
        <dbReference type="Proteomes" id="UP000837857"/>
    </source>
</evidence>
<gene>
    <name evidence="2" type="ORF">IPOD504_LOCUS16309</name>
</gene>
<name>A0ABN8J5C8_9NEOP</name>
<reference evidence="2" key="1">
    <citation type="submission" date="2022-03" db="EMBL/GenBank/DDBJ databases">
        <authorList>
            <person name="Martin H S."/>
        </authorList>
    </citation>
    <scope>NUCLEOTIDE SEQUENCE</scope>
</reference>
<proteinExistence type="predicted"/>
<protein>
    <submittedName>
        <fullName evidence="2">Uncharacterized protein</fullName>
    </submittedName>
</protein>
<dbReference type="Proteomes" id="UP000837857">
    <property type="component" value="Chromosome 8"/>
</dbReference>
<keyword evidence="3" id="KW-1185">Reference proteome</keyword>
<accession>A0ABN8J5C8</accession>
<evidence type="ECO:0000256" key="1">
    <source>
        <dbReference type="SAM" id="MobiDB-lite"/>
    </source>
</evidence>
<dbReference type="EMBL" id="OW152820">
    <property type="protein sequence ID" value="CAH2074892.1"/>
    <property type="molecule type" value="Genomic_DNA"/>
</dbReference>
<sequence>MVSAAPYERFIWLTSHAVGSHGFGSAASGPNAPRSPASLSSSFHASAMFRAGKCGQLTPNLSGPSGPRRGSLGPDLGRLRGDRFVQALSNSEKMPILGGQCGCRTEGRRVPRGAIPRRGGEGVEGVGGAHGLIAAPPCHWLIVSNTYGGSRADVRP</sequence>
<feature type="non-terminal residue" evidence="2">
    <location>
        <position position="156"/>
    </location>
</feature>
<feature type="compositionally biased region" description="Low complexity" evidence="1">
    <location>
        <begin position="61"/>
        <end position="74"/>
    </location>
</feature>